<keyword evidence="1" id="KW-0175">Coiled coil</keyword>
<dbReference type="KEGG" id="lww:102736873"/>
<dbReference type="Gene3D" id="1.10.150.50">
    <property type="entry name" value="Transcription Factor, Ets-1"/>
    <property type="match status" value="1"/>
</dbReference>
<evidence type="ECO:0000256" key="1">
    <source>
        <dbReference type="SAM" id="Coils"/>
    </source>
</evidence>
<feature type="compositionally biased region" description="Basic and acidic residues" evidence="2">
    <location>
        <begin position="404"/>
        <end position="417"/>
    </location>
</feature>
<accession>A0A7F8QCJ6</accession>
<dbReference type="RefSeq" id="XP_030878980.1">
    <property type="nucleotide sequence ID" value="XM_031023120.1"/>
</dbReference>
<sequence length="454" mass="52046">LNQSSLCRCEIEATLERLKKLERDLSCKEQELKERERRLRMWEQKLTEQSNTPLLPSFEIGSWTEDDVYFWVQQLVRKGDSSAEMSVYASLFKENNITGKRLLLLEEEDLKDMGIVSKGHIIHLKVPQRGKTFGQQSLLSTYPVADPVPEAEDTHTQSTGCYNTECFHTSSSDVRAPKSTKHVHSIQWSRMKPQDEVKAVQLAIQTLLPNSEGNSRSRSNSSADRQWLDTLRLRQIASNTSLQRSQSNPILGSQFFPYFNDQDSYAAAVRRTQVPVKYQQITPINQSRSSSPTQYGLTKNFSSLHLNSRDSVFSSLPTDSSLERGRYSDRRKNKYDRGSVSLNSSPRGRYSGKSQHSTPSRERYSGKFYRVSQSALNTQQSPDFKRSPNDCHRPRTIPGMPLHPETDSRASEEDSKVSEGGWTKVEYRKKPHRPSPAKTNRERARGNYRGRRNF</sequence>
<feature type="coiled-coil region" evidence="1">
    <location>
        <begin position="11"/>
        <end position="52"/>
    </location>
</feature>
<dbReference type="SMART" id="SM00454">
    <property type="entry name" value="SAM"/>
    <property type="match status" value="1"/>
</dbReference>
<gene>
    <name evidence="5" type="primary">LOC102736873</name>
</gene>
<feature type="domain" description="SAM" evidence="3">
    <location>
        <begin position="63"/>
        <end position="120"/>
    </location>
</feature>
<dbReference type="Proteomes" id="UP000245341">
    <property type="component" value="Unplaced"/>
</dbReference>
<protein>
    <submittedName>
        <fullName evidence="5">Mitogen-activated protein kinase kinase kinase 20-like</fullName>
    </submittedName>
</protein>
<feature type="region of interest" description="Disordered" evidence="2">
    <location>
        <begin position="312"/>
        <end position="454"/>
    </location>
</feature>
<dbReference type="GeneID" id="102736873"/>
<dbReference type="SUPFAM" id="SSF47769">
    <property type="entry name" value="SAM/Pointed domain"/>
    <property type="match status" value="1"/>
</dbReference>
<feature type="compositionally biased region" description="Polar residues" evidence="2">
    <location>
        <begin position="371"/>
        <end position="382"/>
    </location>
</feature>
<dbReference type="PROSITE" id="PS50105">
    <property type="entry name" value="SAM_DOMAIN"/>
    <property type="match status" value="1"/>
</dbReference>
<evidence type="ECO:0000313" key="4">
    <source>
        <dbReference type="Proteomes" id="UP000245341"/>
    </source>
</evidence>
<evidence type="ECO:0000259" key="3">
    <source>
        <dbReference type="PROSITE" id="PS50105"/>
    </source>
</evidence>
<dbReference type="InterPro" id="IPR013761">
    <property type="entry name" value="SAM/pointed_sf"/>
</dbReference>
<feature type="compositionally biased region" description="Polar residues" evidence="2">
    <location>
        <begin position="340"/>
        <end position="358"/>
    </location>
</feature>
<dbReference type="AlphaFoldDB" id="A0A7F8QCJ6"/>
<dbReference type="Pfam" id="PF07647">
    <property type="entry name" value="SAM_2"/>
    <property type="match status" value="1"/>
</dbReference>
<dbReference type="InterPro" id="IPR001660">
    <property type="entry name" value="SAM"/>
</dbReference>
<dbReference type="OrthoDB" id="339325at2759"/>
<proteinExistence type="predicted"/>
<feature type="compositionally biased region" description="Basic and acidic residues" evidence="2">
    <location>
        <begin position="383"/>
        <end position="393"/>
    </location>
</feature>
<dbReference type="FunFam" id="1.10.150.50:FF:000065">
    <property type="entry name" value="mitogen-activated protein kinase kinase kinase 20 isoform X1"/>
    <property type="match status" value="1"/>
</dbReference>
<keyword evidence="4" id="KW-1185">Reference proteome</keyword>
<reference evidence="5" key="1">
    <citation type="submission" date="2025-08" db="UniProtKB">
        <authorList>
            <consortium name="RefSeq"/>
        </authorList>
    </citation>
    <scope>IDENTIFICATION</scope>
    <source>
        <tissue evidence="5">Liver</tissue>
    </source>
</reference>
<organism evidence="4 5">
    <name type="scientific">Leptonychotes weddellii</name>
    <name type="common">Weddell seal</name>
    <name type="synonym">Otaria weddellii</name>
    <dbReference type="NCBI Taxonomy" id="9713"/>
    <lineage>
        <taxon>Eukaryota</taxon>
        <taxon>Metazoa</taxon>
        <taxon>Chordata</taxon>
        <taxon>Craniata</taxon>
        <taxon>Vertebrata</taxon>
        <taxon>Euteleostomi</taxon>
        <taxon>Mammalia</taxon>
        <taxon>Eutheria</taxon>
        <taxon>Laurasiatheria</taxon>
        <taxon>Carnivora</taxon>
        <taxon>Caniformia</taxon>
        <taxon>Pinnipedia</taxon>
        <taxon>Phocidae</taxon>
        <taxon>Monachinae</taxon>
        <taxon>Lobodontini</taxon>
        <taxon>Leptonychotes</taxon>
    </lineage>
</organism>
<evidence type="ECO:0000313" key="5">
    <source>
        <dbReference type="RefSeq" id="XP_030878980.1"/>
    </source>
</evidence>
<feature type="compositionally biased region" description="Basic and acidic residues" evidence="2">
    <location>
        <begin position="321"/>
        <end position="330"/>
    </location>
</feature>
<evidence type="ECO:0000256" key="2">
    <source>
        <dbReference type="SAM" id="MobiDB-lite"/>
    </source>
</evidence>
<feature type="non-terminal residue" evidence="5">
    <location>
        <position position="1"/>
    </location>
</feature>
<name>A0A7F8QCJ6_LEPWE</name>